<dbReference type="EMBL" id="BARU01028405">
    <property type="protein sequence ID" value="GAH70225.1"/>
    <property type="molecule type" value="Genomic_DNA"/>
</dbReference>
<dbReference type="PRINTS" id="PR01069">
    <property type="entry name" value="ACCCTRFRASEA"/>
</dbReference>
<comment type="caution">
    <text evidence="12">The sequence shown here is derived from an EMBL/GenBank/DDBJ whole genome shotgun (WGS) entry which is preliminary data.</text>
</comment>
<keyword evidence="7" id="KW-0067">ATP-binding</keyword>
<dbReference type="PANTHER" id="PTHR42853:SF3">
    <property type="entry name" value="ACETYL-COENZYME A CARBOXYLASE CARBOXYL TRANSFERASE SUBUNIT ALPHA, CHLOROPLASTIC"/>
    <property type="match status" value="1"/>
</dbReference>
<dbReference type="GO" id="GO:0006633">
    <property type="term" value="P:fatty acid biosynthetic process"/>
    <property type="evidence" value="ECO:0007669"/>
    <property type="project" value="UniProtKB-KW"/>
</dbReference>
<dbReference type="PROSITE" id="PS50989">
    <property type="entry name" value="COA_CT_CTER"/>
    <property type="match status" value="1"/>
</dbReference>
<protein>
    <recommendedName>
        <fullName evidence="2">acetyl-CoA carboxytransferase</fullName>
        <ecNumber evidence="2">2.1.3.15</ecNumber>
    </recommendedName>
</protein>
<dbReference type="SUPFAM" id="SSF52096">
    <property type="entry name" value="ClpP/crotonase"/>
    <property type="match status" value="1"/>
</dbReference>
<gene>
    <name evidence="12" type="ORF">S03H2_45338</name>
</gene>
<dbReference type="GO" id="GO:2001295">
    <property type="term" value="P:malonyl-CoA biosynthetic process"/>
    <property type="evidence" value="ECO:0007669"/>
    <property type="project" value="UniProtKB-UniPathway"/>
</dbReference>
<evidence type="ECO:0000313" key="12">
    <source>
        <dbReference type="EMBL" id="GAH70225.1"/>
    </source>
</evidence>
<evidence type="ECO:0000256" key="1">
    <source>
        <dbReference type="ARBA" id="ARBA00004956"/>
    </source>
</evidence>
<evidence type="ECO:0000256" key="9">
    <source>
        <dbReference type="ARBA" id="ARBA00023160"/>
    </source>
</evidence>
<keyword evidence="3" id="KW-0444">Lipid biosynthesis</keyword>
<dbReference type="GO" id="GO:0009317">
    <property type="term" value="C:acetyl-CoA carboxylase complex"/>
    <property type="evidence" value="ECO:0007669"/>
    <property type="project" value="InterPro"/>
</dbReference>
<evidence type="ECO:0000256" key="10">
    <source>
        <dbReference type="ARBA" id="ARBA00049152"/>
    </source>
</evidence>
<dbReference type="AlphaFoldDB" id="X1ILU4"/>
<dbReference type="GO" id="GO:0003989">
    <property type="term" value="F:acetyl-CoA carboxylase activity"/>
    <property type="evidence" value="ECO:0007669"/>
    <property type="project" value="InterPro"/>
</dbReference>
<keyword evidence="4" id="KW-0808">Transferase</keyword>
<dbReference type="EC" id="2.1.3.15" evidence="2"/>
<comment type="pathway">
    <text evidence="1">Lipid metabolism; malonyl-CoA biosynthesis; malonyl-CoA from acetyl-CoA: step 1/1.</text>
</comment>
<evidence type="ECO:0000256" key="4">
    <source>
        <dbReference type="ARBA" id="ARBA00022679"/>
    </source>
</evidence>
<dbReference type="InterPro" id="IPR001095">
    <property type="entry name" value="Acetyl_CoA_COase_a_su"/>
</dbReference>
<comment type="catalytic activity">
    <reaction evidence="10">
        <text>N(6)-carboxybiotinyl-L-lysyl-[protein] + acetyl-CoA = N(6)-biotinyl-L-lysyl-[protein] + malonyl-CoA</text>
        <dbReference type="Rhea" id="RHEA:54728"/>
        <dbReference type="Rhea" id="RHEA-COMP:10505"/>
        <dbReference type="Rhea" id="RHEA-COMP:10506"/>
        <dbReference type="ChEBI" id="CHEBI:57288"/>
        <dbReference type="ChEBI" id="CHEBI:57384"/>
        <dbReference type="ChEBI" id="CHEBI:83144"/>
        <dbReference type="ChEBI" id="CHEBI:83145"/>
        <dbReference type="EC" id="2.1.3.15"/>
    </reaction>
</comment>
<evidence type="ECO:0000256" key="5">
    <source>
        <dbReference type="ARBA" id="ARBA00022741"/>
    </source>
</evidence>
<keyword evidence="5" id="KW-0547">Nucleotide-binding</keyword>
<feature type="domain" description="CoA carboxyltransferase C-terminal" evidence="11">
    <location>
        <begin position="1"/>
        <end position="208"/>
    </location>
</feature>
<reference evidence="12" key="1">
    <citation type="journal article" date="2014" name="Front. Microbiol.">
        <title>High frequency of phylogenetically diverse reductive dehalogenase-homologous genes in deep subseafloor sedimentary metagenomes.</title>
        <authorList>
            <person name="Kawai M."/>
            <person name="Futagami T."/>
            <person name="Toyoda A."/>
            <person name="Takaki Y."/>
            <person name="Nishi S."/>
            <person name="Hori S."/>
            <person name="Arai W."/>
            <person name="Tsubouchi T."/>
            <person name="Morono Y."/>
            <person name="Uchiyama I."/>
            <person name="Ito T."/>
            <person name="Fujiyama A."/>
            <person name="Inagaki F."/>
            <person name="Takami H."/>
        </authorList>
    </citation>
    <scope>NUCLEOTIDE SEQUENCE</scope>
    <source>
        <strain evidence="12">Expedition CK06-06</strain>
    </source>
</reference>
<dbReference type="InterPro" id="IPR029045">
    <property type="entry name" value="ClpP/crotonase-like_dom_sf"/>
</dbReference>
<dbReference type="InterPro" id="IPR011763">
    <property type="entry name" value="COA_CT_C"/>
</dbReference>
<dbReference type="Pfam" id="PF03255">
    <property type="entry name" value="ACCA"/>
    <property type="match status" value="1"/>
</dbReference>
<dbReference type="UniPathway" id="UPA00655">
    <property type="reaction ID" value="UER00711"/>
</dbReference>
<keyword evidence="6" id="KW-0276">Fatty acid metabolism</keyword>
<evidence type="ECO:0000259" key="11">
    <source>
        <dbReference type="PROSITE" id="PS50989"/>
    </source>
</evidence>
<feature type="non-terminal residue" evidence="12">
    <location>
        <position position="1"/>
    </location>
</feature>
<name>X1ILU4_9ZZZZ</name>
<sequence length="224" mass="23772">DDFFELHGDRVSGDDPALFGGIARIGGQRFVVVGHRGGHKVEWKIRHNLSSPHPSGHRKAIRLVRLAERLSLPILTLIDTPGAYADIRSEAEGQAGVIGQLISAMLDVSVPTISVILGEGGSSAALALASSDRVIMTDASWYSSITPEGAAAILWKDVEKKAEAAAALKLTPSDHLEAGLVDLVIPSSPRTTDFVGLLRSTVLGYLRELVETGPDLARRSRAVG</sequence>
<dbReference type="PANTHER" id="PTHR42853">
    <property type="entry name" value="ACETYL-COENZYME A CARBOXYLASE CARBOXYL TRANSFERASE SUBUNIT ALPHA"/>
    <property type="match status" value="1"/>
</dbReference>
<evidence type="ECO:0000256" key="7">
    <source>
        <dbReference type="ARBA" id="ARBA00022840"/>
    </source>
</evidence>
<organism evidence="12">
    <name type="scientific">marine sediment metagenome</name>
    <dbReference type="NCBI Taxonomy" id="412755"/>
    <lineage>
        <taxon>unclassified sequences</taxon>
        <taxon>metagenomes</taxon>
        <taxon>ecological metagenomes</taxon>
    </lineage>
</organism>
<accession>X1ILU4</accession>
<keyword evidence="9" id="KW-0275">Fatty acid biosynthesis</keyword>
<evidence type="ECO:0000256" key="3">
    <source>
        <dbReference type="ARBA" id="ARBA00022516"/>
    </source>
</evidence>
<dbReference type="Gene3D" id="3.90.226.10">
    <property type="entry name" value="2-enoyl-CoA Hydratase, Chain A, domain 1"/>
    <property type="match status" value="1"/>
</dbReference>
<evidence type="ECO:0000256" key="8">
    <source>
        <dbReference type="ARBA" id="ARBA00023098"/>
    </source>
</evidence>
<dbReference type="GO" id="GO:0005524">
    <property type="term" value="F:ATP binding"/>
    <property type="evidence" value="ECO:0007669"/>
    <property type="project" value="UniProtKB-KW"/>
</dbReference>
<evidence type="ECO:0000256" key="2">
    <source>
        <dbReference type="ARBA" id="ARBA00011883"/>
    </source>
</evidence>
<evidence type="ECO:0000256" key="6">
    <source>
        <dbReference type="ARBA" id="ARBA00022832"/>
    </source>
</evidence>
<keyword evidence="8" id="KW-0443">Lipid metabolism</keyword>
<dbReference type="GO" id="GO:0016743">
    <property type="term" value="F:carboxyl- or carbamoyltransferase activity"/>
    <property type="evidence" value="ECO:0007669"/>
    <property type="project" value="InterPro"/>
</dbReference>
<proteinExistence type="predicted"/>